<evidence type="ECO:0000313" key="1">
    <source>
        <dbReference type="EMBL" id="SIN94795.1"/>
    </source>
</evidence>
<dbReference type="STRING" id="44575.SAMN05216419_101014"/>
<organism evidence="1 2">
    <name type="scientific">Nitrosomonas cryotolerans ATCC 49181</name>
    <dbReference type="NCBI Taxonomy" id="1131553"/>
    <lineage>
        <taxon>Bacteria</taxon>
        <taxon>Pseudomonadati</taxon>
        <taxon>Pseudomonadota</taxon>
        <taxon>Betaproteobacteria</taxon>
        <taxon>Nitrosomonadales</taxon>
        <taxon>Nitrosomonadaceae</taxon>
        <taxon>Nitrosomonas</taxon>
    </lineage>
</organism>
<dbReference type="InterPro" id="IPR016631">
    <property type="entry name" value="Regulatory_RpfE"/>
</dbReference>
<protein>
    <recommendedName>
        <fullName evidence="3">Phosphoglycerate mutase</fullName>
    </recommendedName>
</protein>
<dbReference type="EMBL" id="FSRO01000001">
    <property type="protein sequence ID" value="SIN94795.1"/>
    <property type="molecule type" value="Genomic_DNA"/>
</dbReference>
<keyword evidence="2" id="KW-1185">Reference proteome</keyword>
<name>A0A1N6FHQ9_9PROT</name>
<proteinExistence type="predicted"/>
<dbReference type="PIRSF" id="PIRSF015283">
    <property type="entry name" value="Regulatory_RpfE"/>
    <property type="match status" value="1"/>
</dbReference>
<evidence type="ECO:0000313" key="2">
    <source>
        <dbReference type="Proteomes" id="UP000185062"/>
    </source>
</evidence>
<dbReference type="Proteomes" id="UP000185062">
    <property type="component" value="Unassembled WGS sequence"/>
</dbReference>
<sequence>MNLHLLIPALLWPDLSQRDIYHDLSLPTLEIILAKSERIKDQPREIDAWLCHTFGITKQQDWPVAPIMLQIDSPDKIKNSKDYWIRADPVHLRIEQNHIMLADSQIFQITQEEANQFAEVLNDNFNKDNLTFLPLCPDRWYVHTTDIPAIHTHSLSQMTCRNINNSLPFGQDSMRWHRTFNEIQMLLHEHPLNQARTVRGELAINSIWFWGGGTMPKKVTSNYNQIWSHDAFPRALAQASHTQHAELPPNASTWQQLATPGNHLVVLNSLLEKANYRNAYSWRENLKELERNWFTPLHQALQKGTIDQLTITSMNENSTLNFTVTRASLWKFWRPIKSLMTYNIT</sequence>
<dbReference type="eggNOG" id="COG4255">
    <property type="taxonomic scope" value="Bacteria"/>
</dbReference>
<evidence type="ECO:0008006" key="3">
    <source>
        <dbReference type="Google" id="ProtNLM"/>
    </source>
</evidence>
<dbReference type="AlphaFoldDB" id="A0A1N6FHQ9"/>
<reference evidence="1 2" key="1">
    <citation type="submission" date="2016-12" db="EMBL/GenBank/DDBJ databases">
        <authorList>
            <person name="Song W.-J."/>
            <person name="Kurnit D.M."/>
        </authorList>
    </citation>
    <scope>NUCLEOTIDE SEQUENCE [LARGE SCALE GENOMIC DNA]</scope>
    <source>
        <strain evidence="1 2">ATCC 49181</strain>
    </source>
</reference>
<gene>
    <name evidence="1" type="ORF">SAMN02743940_0256</name>
</gene>
<accession>A0A1N6FHQ9</accession>
<dbReference type="RefSeq" id="WP_028461247.1">
    <property type="nucleotide sequence ID" value="NZ_FSRO01000001.1"/>
</dbReference>